<organism evidence="2 3">
    <name type="scientific">Pandoraea cepalis</name>
    <dbReference type="NCBI Taxonomy" id="2508294"/>
    <lineage>
        <taxon>Bacteria</taxon>
        <taxon>Pseudomonadati</taxon>
        <taxon>Pseudomonadota</taxon>
        <taxon>Betaproteobacteria</taxon>
        <taxon>Burkholderiales</taxon>
        <taxon>Burkholderiaceae</taxon>
        <taxon>Pandoraea</taxon>
    </lineage>
</organism>
<dbReference type="Gene3D" id="3.30.300.150">
    <property type="entry name" value="DNA polymerase III, tau subunit, domain V"/>
    <property type="match status" value="1"/>
</dbReference>
<evidence type="ECO:0000313" key="3">
    <source>
        <dbReference type="Proteomes" id="UP000396788"/>
    </source>
</evidence>
<proteinExistence type="predicted"/>
<gene>
    <name evidence="2" type="ORF">PCE31107_04347</name>
</gene>
<dbReference type="InterPro" id="IPR038249">
    <property type="entry name" value="PolIII_tau_V_sf"/>
</dbReference>
<evidence type="ECO:0000313" key="2">
    <source>
        <dbReference type="EMBL" id="VVE44691.1"/>
    </source>
</evidence>
<dbReference type="Proteomes" id="UP000396788">
    <property type="component" value="Unassembled WGS sequence"/>
</dbReference>
<feature type="domain" description="DNA polymerase III tau subunit" evidence="1">
    <location>
        <begin position="7"/>
        <end position="107"/>
    </location>
</feature>
<dbReference type="Pfam" id="PF12170">
    <property type="entry name" value="DNA_pol3_tau_5"/>
    <property type="match status" value="1"/>
</dbReference>
<reference evidence="2 3" key="1">
    <citation type="submission" date="2019-08" db="EMBL/GenBank/DDBJ databases">
        <authorList>
            <person name="Peeters C."/>
        </authorList>
    </citation>
    <scope>NUCLEOTIDE SEQUENCE [LARGE SCALE GENOMIC DNA]</scope>
    <source>
        <strain evidence="2 3">LMG 31107</strain>
    </source>
</reference>
<dbReference type="AlphaFoldDB" id="A0A5E4Y7G8"/>
<sequence>MAAGLPARGLAQQLAFQSELTEVAGRALYLRVPLRQLADAATTDKLRQTLTEHFGAEVQLHVELGQVGTTAASLAAQAAAARQSAAEQAIADDPLVRELIDEFDAQILPGSVRPLQ</sequence>
<protein>
    <submittedName>
        <fullName evidence="2">DNA polymerase III, subunit gamma and tau</fullName>
    </submittedName>
</protein>
<dbReference type="GO" id="GO:0003887">
    <property type="term" value="F:DNA-directed DNA polymerase activity"/>
    <property type="evidence" value="ECO:0007669"/>
    <property type="project" value="InterPro"/>
</dbReference>
<evidence type="ECO:0000259" key="1">
    <source>
        <dbReference type="Pfam" id="PF12170"/>
    </source>
</evidence>
<name>A0A5E4Y7G8_9BURK</name>
<accession>A0A5E4Y7G8</accession>
<dbReference type="InterPro" id="IPR021029">
    <property type="entry name" value="DNA_pol_III_tau_dom-5"/>
</dbReference>
<dbReference type="EMBL" id="CABPRY010000016">
    <property type="protein sequence ID" value="VVE44691.1"/>
    <property type="molecule type" value="Genomic_DNA"/>
</dbReference>